<keyword evidence="2" id="KW-0695">RNA-directed DNA polymerase</keyword>
<evidence type="ECO:0000313" key="2">
    <source>
        <dbReference type="EMBL" id="OMJ09124.1"/>
    </source>
</evidence>
<sequence length="489" mass="55835">MVVRCGNEISRAFKYCCGVRQGCPMSPILFDIYINDIFEGMDGVEVPGLEEKIPGLLFADDAVILADSEISLKNSFLKLNLWAEKWKVKINNKKCGVIPVDAAVESQLFIQQKPVQAVDEYTYLGLKFNKNWTHKDTLKNNAEKARRALYASYYFFKRRDIPTKFKVMAVKGIIIPIATYGCELFGISVVRCYSLQKVADDATRIAMNVGKSTAMNRLRTELSIAQINTKSSIARERAYHKWSSSRTWISDLINNPILNRKDTWVTGYIRWSKRLNKNLMRGSTKKTLYDRVLKNDKSMISQWMRKVYGGNQSNWMGLELKYPERQKSLLHIAKIRIGAYWTAQRMANARIIDGAYKTECPFCKMKTPETVEHILLDCGRWTAVRWNTTGPYIREKTSMLSMQFSNLPPSSISQRLVGKLLGEELKLSSSAIYQGYDTPATKIVLATEKFLEAISLHRKLILEKINCSPIPLTRRLTGTEALQCRRGVG</sequence>
<dbReference type="PANTHER" id="PTHR47027:SF20">
    <property type="entry name" value="REVERSE TRANSCRIPTASE-LIKE PROTEIN WITH RNA-DIRECTED DNA POLYMERASE DOMAIN"/>
    <property type="match status" value="1"/>
</dbReference>
<reference evidence="2 3" key="1">
    <citation type="submission" date="2017-01" db="EMBL/GenBank/DDBJ databases">
        <authorList>
            <person name="Mah S.A."/>
            <person name="Swanson W.J."/>
            <person name="Moy G.W."/>
            <person name="Vacquier V.D."/>
        </authorList>
    </citation>
    <scope>NUCLEOTIDE SEQUENCE [LARGE SCALE GENOMIC DNA]</scope>
    <source>
        <strain evidence="2 3">GSMNP</strain>
    </source>
</reference>
<dbReference type="InterPro" id="IPR043502">
    <property type="entry name" value="DNA/RNA_pol_sf"/>
</dbReference>
<dbReference type="OrthoDB" id="2205812at2759"/>
<proteinExistence type="predicted"/>
<feature type="domain" description="Reverse transcriptase" evidence="1">
    <location>
        <begin position="1"/>
        <end position="128"/>
    </location>
</feature>
<evidence type="ECO:0000313" key="3">
    <source>
        <dbReference type="Proteomes" id="UP000187283"/>
    </source>
</evidence>
<organism evidence="2 3">
    <name type="scientific">Smittium culicis</name>
    <dbReference type="NCBI Taxonomy" id="133412"/>
    <lineage>
        <taxon>Eukaryota</taxon>
        <taxon>Fungi</taxon>
        <taxon>Fungi incertae sedis</taxon>
        <taxon>Zoopagomycota</taxon>
        <taxon>Kickxellomycotina</taxon>
        <taxon>Harpellomycetes</taxon>
        <taxon>Harpellales</taxon>
        <taxon>Legeriomycetaceae</taxon>
        <taxon>Smittium</taxon>
    </lineage>
</organism>
<dbReference type="PANTHER" id="PTHR47027">
    <property type="entry name" value="REVERSE TRANSCRIPTASE DOMAIN-CONTAINING PROTEIN"/>
    <property type="match status" value="1"/>
</dbReference>
<evidence type="ECO:0000259" key="1">
    <source>
        <dbReference type="PROSITE" id="PS50878"/>
    </source>
</evidence>
<dbReference type="SUPFAM" id="SSF56672">
    <property type="entry name" value="DNA/RNA polymerases"/>
    <property type="match status" value="1"/>
</dbReference>
<dbReference type="GO" id="GO:0003964">
    <property type="term" value="F:RNA-directed DNA polymerase activity"/>
    <property type="evidence" value="ECO:0007669"/>
    <property type="project" value="UniProtKB-KW"/>
</dbReference>
<name>A0A1R1X3D2_9FUNG</name>
<keyword evidence="3" id="KW-1185">Reference proteome</keyword>
<dbReference type="PROSITE" id="PS50878">
    <property type="entry name" value="RT_POL"/>
    <property type="match status" value="1"/>
</dbReference>
<gene>
    <name evidence="2" type="ORF">AYI70_g11108</name>
</gene>
<dbReference type="Proteomes" id="UP000187283">
    <property type="component" value="Unassembled WGS sequence"/>
</dbReference>
<comment type="caution">
    <text evidence="2">The sequence shown here is derived from an EMBL/GenBank/DDBJ whole genome shotgun (WGS) entry which is preliminary data.</text>
</comment>
<dbReference type="Pfam" id="PF00078">
    <property type="entry name" value="RVT_1"/>
    <property type="match status" value="1"/>
</dbReference>
<protein>
    <submittedName>
        <fullName evidence="2">Putative RNA-directed DNA polymerase from transposon X-element</fullName>
    </submittedName>
</protein>
<dbReference type="AlphaFoldDB" id="A0A1R1X3D2"/>
<keyword evidence="2" id="KW-0548">Nucleotidyltransferase</keyword>
<dbReference type="EMBL" id="LSSN01005562">
    <property type="protein sequence ID" value="OMJ09124.1"/>
    <property type="molecule type" value="Genomic_DNA"/>
</dbReference>
<keyword evidence="2" id="KW-0808">Transferase</keyword>
<accession>A0A1R1X3D2</accession>
<dbReference type="InterPro" id="IPR000477">
    <property type="entry name" value="RT_dom"/>
</dbReference>